<name>A0A0E9PHS9_ANGAN</name>
<protein>
    <submittedName>
        <fullName evidence="1">Uncharacterized protein</fullName>
    </submittedName>
</protein>
<sequence>MNLEHFMFLCFHENIYK</sequence>
<reference evidence="1" key="2">
    <citation type="journal article" date="2015" name="Fish Shellfish Immunol.">
        <title>Early steps in the European eel (Anguilla anguilla)-Vibrio vulnificus interaction in the gills: Role of the RtxA13 toxin.</title>
        <authorList>
            <person name="Callol A."/>
            <person name="Pajuelo D."/>
            <person name="Ebbesson L."/>
            <person name="Teles M."/>
            <person name="MacKenzie S."/>
            <person name="Amaro C."/>
        </authorList>
    </citation>
    <scope>NUCLEOTIDE SEQUENCE</scope>
</reference>
<proteinExistence type="predicted"/>
<evidence type="ECO:0000313" key="1">
    <source>
        <dbReference type="EMBL" id="JAH03645.1"/>
    </source>
</evidence>
<organism evidence="1">
    <name type="scientific">Anguilla anguilla</name>
    <name type="common">European freshwater eel</name>
    <name type="synonym">Muraena anguilla</name>
    <dbReference type="NCBI Taxonomy" id="7936"/>
    <lineage>
        <taxon>Eukaryota</taxon>
        <taxon>Metazoa</taxon>
        <taxon>Chordata</taxon>
        <taxon>Craniata</taxon>
        <taxon>Vertebrata</taxon>
        <taxon>Euteleostomi</taxon>
        <taxon>Actinopterygii</taxon>
        <taxon>Neopterygii</taxon>
        <taxon>Teleostei</taxon>
        <taxon>Anguilliformes</taxon>
        <taxon>Anguillidae</taxon>
        <taxon>Anguilla</taxon>
    </lineage>
</organism>
<accession>A0A0E9PHS9</accession>
<reference evidence="1" key="1">
    <citation type="submission" date="2014-11" db="EMBL/GenBank/DDBJ databases">
        <authorList>
            <person name="Amaro Gonzalez C."/>
        </authorList>
    </citation>
    <scope>NUCLEOTIDE SEQUENCE</scope>
</reference>
<dbReference type="EMBL" id="GBXM01104932">
    <property type="protein sequence ID" value="JAH03645.1"/>
    <property type="molecule type" value="Transcribed_RNA"/>
</dbReference>
<dbReference type="AlphaFoldDB" id="A0A0E9PHS9"/>